<dbReference type="InterPro" id="IPR036230">
    <property type="entry name" value="LeuA_allosteric_dom_sf"/>
</dbReference>
<proteinExistence type="predicted"/>
<gene>
    <name evidence="2" type="ORF">QP027_09820</name>
</gene>
<evidence type="ECO:0000313" key="3">
    <source>
        <dbReference type="Proteomes" id="UP001225598"/>
    </source>
</evidence>
<organism evidence="2 3">
    <name type="scientific">Corynebacterium breve</name>
    <dbReference type="NCBI Taxonomy" id="3049799"/>
    <lineage>
        <taxon>Bacteria</taxon>
        <taxon>Bacillati</taxon>
        <taxon>Actinomycetota</taxon>
        <taxon>Actinomycetes</taxon>
        <taxon>Mycobacteriales</taxon>
        <taxon>Corynebacteriaceae</taxon>
        <taxon>Corynebacterium</taxon>
    </lineage>
</organism>
<accession>A0ABY8VF53</accession>
<keyword evidence="1" id="KW-0808">Transferase</keyword>
<sequence>MRTTTISPIQQIQSTEHTLHETRDALQERFGTDRRLPKELREESRGMNWNLFTATYCPAPTLDIKFLSSEQHNLYSTRFSAEITATSKTEAPVTFTREILASGPTSAISHMLADEGRHVEILKFHQIELFEATVTIVKISHQVNHLHTAWAVGFGPTSETSIAAALSSAAQRIYG</sequence>
<reference evidence="2 3" key="1">
    <citation type="submission" date="2023-05" db="EMBL/GenBank/DDBJ databases">
        <title>Corynebacterium suedekumii sp. nov. and Corynebacterium breve sp. nov. isolated from raw cow's milk.</title>
        <authorList>
            <person name="Baer M.K."/>
            <person name="Mehl L."/>
            <person name="Hellmuth R."/>
            <person name="Marke G."/>
            <person name="Lipski A."/>
        </authorList>
    </citation>
    <scope>NUCLEOTIDE SEQUENCE [LARGE SCALE GENOMIC DNA]</scope>
    <source>
        <strain evidence="2 3">R4</strain>
    </source>
</reference>
<dbReference type="Proteomes" id="UP001225598">
    <property type="component" value="Chromosome"/>
</dbReference>
<evidence type="ECO:0000256" key="1">
    <source>
        <dbReference type="ARBA" id="ARBA00022679"/>
    </source>
</evidence>
<dbReference type="RefSeq" id="WP_284824451.1">
    <property type="nucleotide sequence ID" value="NZ_CP126969.1"/>
</dbReference>
<protein>
    <submittedName>
        <fullName evidence="2">Acetyl-CoA acetyltransferase</fullName>
    </submittedName>
</protein>
<name>A0ABY8VF53_9CORY</name>
<evidence type="ECO:0000313" key="2">
    <source>
        <dbReference type="EMBL" id="WIM67390.1"/>
    </source>
</evidence>
<dbReference type="Gene3D" id="3.30.160.270">
    <property type="match status" value="1"/>
</dbReference>
<dbReference type="EMBL" id="CP126969">
    <property type="protein sequence ID" value="WIM67390.1"/>
    <property type="molecule type" value="Genomic_DNA"/>
</dbReference>
<keyword evidence="3" id="KW-1185">Reference proteome</keyword>